<dbReference type="RefSeq" id="XP_066632865.1">
    <property type="nucleotide sequence ID" value="XM_066777023.1"/>
</dbReference>
<keyword evidence="3" id="KW-0285">Flavoprotein</keyword>
<dbReference type="PANTHER" id="PTHR42973:SF39">
    <property type="entry name" value="FAD-BINDING PCMH-TYPE DOMAIN-CONTAINING PROTEIN"/>
    <property type="match status" value="1"/>
</dbReference>
<dbReference type="Gene3D" id="3.40.462.20">
    <property type="match status" value="1"/>
</dbReference>
<keyword evidence="4" id="KW-0274">FAD</keyword>
<evidence type="ECO:0000256" key="4">
    <source>
        <dbReference type="ARBA" id="ARBA00022827"/>
    </source>
</evidence>
<dbReference type="InterPro" id="IPR016166">
    <property type="entry name" value="FAD-bd_PCMH"/>
</dbReference>
<evidence type="ECO:0000259" key="6">
    <source>
        <dbReference type="PROSITE" id="PS51387"/>
    </source>
</evidence>
<dbReference type="SUPFAM" id="SSF56176">
    <property type="entry name" value="FAD-binding/transporter-associated domain-like"/>
    <property type="match status" value="1"/>
</dbReference>
<dbReference type="InterPro" id="IPR050416">
    <property type="entry name" value="FAD-linked_Oxidoreductase"/>
</dbReference>
<comment type="cofactor">
    <cofactor evidence="1">
        <name>FAD</name>
        <dbReference type="ChEBI" id="CHEBI:57692"/>
    </cofactor>
</comment>
<feature type="domain" description="FAD-binding PCMH-type" evidence="6">
    <location>
        <begin position="31"/>
        <end position="218"/>
    </location>
</feature>
<evidence type="ECO:0000256" key="2">
    <source>
        <dbReference type="ARBA" id="ARBA00005466"/>
    </source>
</evidence>
<reference evidence="7 8" key="1">
    <citation type="submission" date="2024-02" db="EMBL/GenBank/DDBJ databases">
        <title>De novo assembly and annotation of 12 fungi associated with fruit tree decline syndrome in Ontario, Canada.</title>
        <authorList>
            <person name="Sulman M."/>
            <person name="Ellouze W."/>
            <person name="Ilyukhin E."/>
        </authorList>
    </citation>
    <scope>NUCLEOTIDE SEQUENCE [LARGE SCALE GENOMIC DNA]</scope>
    <source>
        <strain evidence="7 8">FDS-637</strain>
    </source>
</reference>
<dbReference type="EMBL" id="JAJVCZ030000005">
    <property type="protein sequence ID" value="KAL0259836.1"/>
    <property type="molecule type" value="Genomic_DNA"/>
</dbReference>
<dbReference type="GeneID" id="92009661"/>
<dbReference type="InterPro" id="IPR036318">
    <property type="entry name" value="FAD-bd_PCMH-like_sf"/>
</dbReference>
<gene>
    <name evidence="7" type="ORF">SLS55_005576</name>
</gene>
<evidence type="ECO:0000256" key="5">
    <source>
        <dbReference type="ARBA" id="ARBA00023002"/>
    </source>
</evidence>
<dbReference type="InterPro" id="IPR006093">
    <property type="entry name" value="Oxy_OxRdtase_FAD_BS"/>
</dbReference>
<keyword evidence="5" id="KW-0560">Oxidoreductase</keyword>
<dbReference type="PANTHER" id="PTHR42973">
    <property type="entry name" value="BINDING OXIDOREDUCTASE, PUTATIVE (AFU_ORTHOLOGUE AFUA_1G17690)-RELATED"/>
    <property type="match status" value="1"/>
</dbReference>
<dbReference type="InterPro" id="IPR006094">
    <property type="entry name" value="Oxid_FAD_bind_N"/>
</dbReference>
<dbReference type="InterPro" id="IPR016169">
    <property type="entry name" value="FAD-bd_PCMH_sub2"/>
</dbReference>
<dbReference type="PROSITE" id="PS51387">
    <property type="entry name" value="FAD_PCMH"/>
    <property type="match status" value="1"/>
</dbReference>
<keyword evidence="8" id="KW-1185">Reference proteome</keyword>
<proteinExistence type="inferred from homology"/>
<evidence type="ECO:0000313" key="8">
    <source>
        <dbReference type="Proteomes" id="UP001430584"/>
    </source>
</evidence>
<name>A0ABR3CJF5_9PEZI</name>
<protein>
    <recommendedName>
        <fullName evidence="6">FAD-binding PCMH-type domain-containing protein</fullName>
    </recommendedName>
</protein>
<evidence type="ECO:0000256" key="3">
    <source>
        <dbReference type="ARBA" id="ARBA00022630"/>
    </source>
</evidence>
<dbReference type="Proteomes" id="UP001430584">
    <property type="component" value="Unassembled WGS sequence"/>
</dbReference>
<evidence type="ECO:0000256" key="1">
    <source>
        <dbReference type="ARBA" id="ARBA00001974"/>
    </source>
</evidence>
<accession>A0ABR3CJF5</accession>
<comment type="caution">
    <text evidence="7">The sequence shown here is derived from an EMBL/GenBank/DDBJ whole genome shotgun (WGS) entry which is preliminary data.</text>
</comment>
<dbReference type="Gene3D" id="3.30.465.10">
    <property type="match status" value="2"/>
</dbReference>
<evidence type="ECO:0000313" key="7">
    <source>
        <dbReference type="EMBL" id="KAL0259836.1"/>
    </source>
</evidence>
<dbReference type="PROSITE" id="PS00862">
    <property type="entry name" value="OX2_COVAL_FAD"/>
    <property type="match status" value="1"/>
</dbReference>
<comment type="similarity">
    <text evidence="2">Belongs to the oxygen-dependent FAD-linked oxidoreductase family.</text>
</comment>
<organism evidence="7 8">
    <name type="scientific">Diplodia seriata</name>
    <dbReference type="NCBI Taxonomy" id="420778"/>
    <lineage>
        <taxon>Eukaryota</taxon>
        <taxon>Fungi</taxon>
        <taxon>Dikarya</taxon>
        <taxon>Ascomycota</taxon>
        <taxon>Pezizomycotina</taxon>
        <taxon>Dothideomycetes</taxon>
        <taxon>Dothideomycetes incertae sedis</taxon>
        <taxon>Botryosphaeriales</taxon>
        <taxon>Botryosphaeriaceae</taxon>
        <taxon>Diplodia</taxon>
    </lineage>
</organism>
<sequence>MAALQVTWKDGSDTQTYEKARIGRVFNHRRPDRYPIAVVEATEESDIVEAVRLAKEKQCRLSVRSGGHSWAAWSVRDDAILLDLGQYKHIDLDEKTGIVSVSPSTTGRMLNGLLTSKGRLFAGGHCPDVGLGGFLLQGGMGWNCKVSRRISMESAFTYSGQNWGWACEQVVGVDVVTADGEKLHCTEQENSELLWAARGAGPGFPAVVTRFYLQTRPSYSCMRSSAYSYANADFKKAMNWILSIAATFDPDTEIVLVASYPPGSEEIVHTALLLTFKNDPEEAQKALQPAQDSHPSGTVNEWFNRETSLVDQYKDQGAANPEGHRYRVDNAYIANDADVASVLEEAFTTLPTRKTFSLWYSMAPGTRRPLKDMALSMQTDHYFATYSIYEDASYDDKASAWVKHVMSGVEKHSEGAYLGDSDFQTRRTRFWGKEQGAKLMQLRRKWDPEGRICGYLDQGDQSRQDGLENVHEWSPKL</sequence>
<dbReference type="Pfam" id="PF01565">
    <property type="entry name" value="FAD_binding_4"/>
    <property type="match status" value="1"/>
</dbReference>